<dbReference type="EMBL" id="JACHNS010000007">
    <property type="protein sequence ID" value="MBB4594748.1"/>
    <property type="molecule type" value="Genomic_DNA"/>
</dbReference>
<dbReference type="SUPFAM" id="SSF52540">
    <property type="entry name" value="P-loop containing nucleoside triphosphate hydrolases"/>
    <property type="match status" value="1"/>
</dbReference>
<dbReference type="GO" id="GO:0005524">
    <property type="term" value="F:ATP binding"/>
    <property type="evidence" value="ECO:0007669"/>
    <property type="project" value="UniProtKB-KW"/>
</dbReference>
<keyword evidence="4" id="KW-0547">Nucleotide-binding</keyword>
<keyword evidence="13" id="KW-1185">Reference proteome</keyword>
<keyword evidence="5 12" id="KW-0067">ATP-binding</keyword>
<evidence type="ECO:0000256" key="3">
    <source>
        <dbReference type="ARBA" id="ARBA00022692"/>
    </source>
</evidence>
<dbReference type="RefSeq" id="WP_184441952.1">
    <property type="nucleotide sequence ID" value="NZ_JACHNS010000007.1"/>
</dbReference>
<keyword evidence="2" id="KW-0813">Transport</keyword>
<dbReference type="InterPro" id="IPR003439">
    <property type="entry name" value="ABC_transporter-like_ATP-bd"/>
</dbReference>
<evidence type="ECO:0000256" key="1">
    <source>
        <dbReference type="ARBA" id="ARBA00004651"/>
    </source>
</evidence>
<proteinExistence type="predicted"/>
<dbReference type="InterPro" id="IPR036640">
    <property type="entry name" value="ABC1_TM_sf"/>
</dbReference>
<evidence type="ECO:0000256" key="5">
    <source>
        <dbReference type="ARBA" id="ARBA00022840"/>
    </source>
</evidence>
<dbReference type="InterPro" id="IPR050835">
    <property type="entry name" value="ABC_transporter_sub-D"/>
</dbReference>
<feature type="transmembrane region" description="Helical" evidence="9">
    <location>
        <begin position="291"/>
        <end position="315"/>
    </location>
</feature>
<feature type="transmembrane region" description="Helical" evidence="9">
    <location>
        <begin position="208"/>
        <end position="230"/>
    </location>
</feature>
<dbReference type="InterPro" id="IPR017871">
    <property type="entry name" value="ABC_transporter-like_CS"/>
</dbReference>
<dbReference type="CDD" id="cd03223">
    <property type="entry name" value="ABCD_peroxisomal_ALDP"/>
    <property type="match status" value="1"/>
</dbReference>
<dbReference type="PANTHER" id="PTHR11384:SF59">
    <property type="entry name" value="LYSOSOMAL COBALAMIN TRANSPORTER ABCD4"/>
    <property type="match status" value="1"/>
</dbReference>
<dbReference type="InterPro" id="IPR027417">
    <property type="entry name" value="P-loop_NTPase"/>
</dbReference>
<dbReference type="PROSITE" id="PS00211">
    <property type="entry name" value="ABC_TRANSPORTER_1"/>
    <property type="match status" value="1"/>
</dbReference>
<dbReference type="PROSITE" id="PS50893">
    <property type="entry name" value="ABC_TRANSPORTER_2"/>
    <property type="match status" value="1"/>
</dbReference>
<evidence type="ECO:0000259" key="11">
    <source>
        <dbReference type="PROSITE" id="PS50929"/>
    </source>
</evidence>
<gene>
    <name evidence="12" type="ORF">FHR60_003451</name>
</gene>
<feature type="transmembrane region" description="Helical" evidence="9">
    <location>
        <begin position="178"/>
        <end position="202"/>
    </location>
</feature>
<comment type="caution">
    <text evidence="12">The sequence shown here is derived from an EMBL/GenBank/DDBJ whole genome shotgun (WGS) entry which is preliminary data.</text>
</comment>
<dbReference type="Proteomes" id="UP000554726">
    <property type="component" value="Unassembled WGS sequence"/>
</dbReference>
<feature type="transmembrane region" description="Helical" evidence="9">
    <location>
        <begin position="321"/>
        <end position="345"/>
    </location>
</feature>
<accession>A0ABR6JPI2</accession>
<evidence type="ECO:0000256" key="8">
    <source>
        <dbReference type="SAM" id="MobiDB-lite"/>
    </source>
</evidence>
<sequence length="592" mass="65445">MTSEVNPDETTAVADETPDHHAKQRSIGSAMRRVMAPFWTMQSSRQAWVAVMFILASMAVEATLGVQITKLNGELSGQLVSRNEQEILRVAGHYFLFVCIMTANFVLFEWLRQSIMIDWRKWLVARFQSRWLDNANFYRMERQGGADNPDQRIADDTYQLVDHSTLLFTTVGKDLMRLVGYATVLLSLGGALDLRFLGVSWVVPGGTFLLALVISIVVTALGFAIGRPLVGLSVAQQRKDADLRFALAAMRSNAEQIALYRGEGAELQRTSRLLAPIADNWHRIIRFQVRLVGFQSGFQSLLVLSMPLVGIQAYLNGSLSFANLYVVGFAFMMVINGFTTLLNLAASGEYYRWASAVHRLDAFDIELGKPEARGIALTERESVIGGPLLETSGLQLARPDGTALAAPGDLAFRAGERWLVRGESGVGKSMMMRAIAGLWPHGSGSVSFNAQTRARTLFLPQKSYVPTGTLIDALSYPAPHGSFTHEQCRQVLRWVHLEGLTEKLDTTAVWQQQLSPGEQQRLAFARVFLHAPEVVLLDEATSALDPANEMRLYALLDEKLPDALVISIAHRDALEAFHSRSVRLTAASRVLA</sequence>
<dbReference type="InterPro" id="IPR003593">
    <property type="entry name" value="AAA+_ATPase"/>
</dbReference>
<dbReference type="Pfam" id="PF00005">
    <property type="entry name" value="ABC_tran"/>
    <property type="match status" value="1"/>
</dbReference>
<dbReference type="PANTHER" id="PTHR11384">
    <property type="entry name" value="ATP-BINDING CASSETTE, SUB-FAMILY D MEMBER"/>
    <property type="match status" value="1"/>
</dbReference>
<evidence type="ECO:0000256" key="4">
    <source>
        <dbReference type="ARBA" id="ARBA00022741"/>
    </source>
</evidence>
<feature type="transmembrane region" description="Helical" evidence="9">
    <location>
        <begin position="47"/>
        <end position="68"/>
    </location>
</feature>
<name>A0ABR6JPI2_9XANT</name>
<evidence type="ECO:0000256" key="7">
    <source>
        <dbReference type="ARBA" id="ARBA00023136"/>
    </source>
</evidence>
<keyword evidence="7 9" id="KW-0472">Membrane</keyword>
<protein>
    <submittedName>
        <fullName evidence="12">ATP-binding cassette transporter</fullName>
    </submittedName>
</protein>
<evidence type="ECO:0000256" key="6">
    <source>
        <dbReference type="ARBA" id="ARBA00022989"/>
    </source>
</evidence>
<evidence type="ECO:0000313" key="12">
    <source>
        <dbReference type="EMBL" id="MBB4594748.1"/>
    </source>
</evidence>
<keyword evidence="6 9" id="KW-1133">Transmembrane helix</keyword>
<dbReference type="Gene3D" id="3.40.50.300">
    <property type="entry name" value="P-loop containing nucleotide triphosphate hydrolases"/>
    <property type="match status" value="1"/>
</dbReference>
<feature type="region of interest" description="Disordered" evidence="8">
    <location>
        <begin position="1"/>
        <end position="26"/>
    </location>
</feature>
<evidence type="ECO:0000256" key="9">
    <source>
        <dbReference type="SAM" id="Phobius"/>
    </source>
</evidence>
<evidence type="ECO:0000256" key="2">
    <source>
        <dbReference type="ARBA" id="ARBA00022448"/>
    </source>
</evidence>
<dbReference type="SUPFAM" id="SSF90123">
    <property type="entry name" value="ABC transporter transmembrane region"/>
    <property type="match status" value="1"/>
</dbReference>
<dbReference type="Gene3D" id="1.20.1560.10">
    <property type="entry name" value="ABC transporter type 1, transmembrane domain"/>
    <property type="match status" value="1"/>
</dbReference>
<feature type="transmembrane region" description="Helical" evidence="9">
    <location>
        <begin position="88"/>
        <end position="111"/>
    </location>
</feature>
<evidence type="ECO:0000313" key="13">
    <source>
        <dbReference type="Proteomes" id="UP000554726"/>
    </source>
</evidence>
<comment type="subcellular location">
    <subcellularLocation>
        <location evidence="1">Cell membrane</location>
        <topology evidence="1">Multi-pass membrane protein</topology>
    </subcellularLocation>
</comment>
<dbReference type="SMART" id="SM00382">
    <property type="entry name" value="AAA"/>
    <property type="match status" value="1"/>
</dbReference>
<dbReference type="PROSITE" id="PS50929">
    <property type="entry name" value="ABC_TM1F"/>
    <property type="match status" value="1"/>
</dbReference>
<dbReference type="InterPro" id="IPR011527">
    <property type="entry name" value="ABC1_TM_dom"/>
</dbReference>
<feature type="domain" description="ABC transporter" evidence="10">
    <location>
        <begin position="389"/>
        <end position="590"/>
    </location>
</feature>
<keyword evidence="3 9" id="KW-0812">Transmembrane</keyword>
<feature type="domain" description="ABC transmembrane type-1" evidence="11">
    <location>
        <begin position="53"/>
        <end position="347"/>
    </location>
</feature>
<dbReference type="Pfam" id="PF06472">
    <property type="entry name" value="ABC_membrane_2"/>
    <property type="match status" value="1"/>
</dbReference>
<organism evidence="12 13">
    <name type="scientific">Xanthomonas cannabis</name>
    <dbReference type="NCBI Taxonomy" id="1885674"/>
    <lineage>
        <taxon>Bacteria</taxon>
        <taxon>Pseudomonadati</taxon>
        <taxon>Pseudomonadota</taxon>
        <taxon>Gammaproteobacteria</taxon>
        <taxon>Lysobacterales</taxon>
        <taxon>Lysobacteraceae</taxon>
        <taxon>Xanthomonas</taxon>
    </lineage>
</organism>
<reference evidence="12 13" key="1">
    <citation type="submission" date="2020-08" db="EMBL/GenBank/DDBJ databases">
        <title>Studying the diversity of plant-associated saprophytic bacteria and their role in host health and plant-pathogen interactions.</title>
        <authorList>
            <person name="Potnis N."/>
        </authorList>
    </citation>
    <scope>NUCLEOTIDE SEQUENCE [LARGE SCALE GENOMIC DNA]</scope>
    <source>
        <strain evidence="12 13">F16</strain>
    </source>
</reference>
<evidence type="ECO:0000259" key="10">
    <source>
        <dbReference type="PROSITE" id="PS50893"/>
    </source>
</evidence>